<accession>A0A0D2ANM9</accession>
<name>A0A0D2ANM9_9PEZI</name>
<dbReference type="InParanoid" id="A0A0D2ANM9"/>
<dbReference type="Pfam" id="PF26639">
    <property type="entry name" value="Het-6_barrel"/>
    <property type="match status" value="1"/>
</dbReference>
<evidence type="ECO:0000259" key="2">
    <source>
        <dbReference type="Pfam" id="PF06985"/>
    </source>
</evidence>
<dbReference type="InterPro" id="IPR052895">
    <property type="entry name" value="HetReg/Transcr_Mod"/>
</dbReference>
<dbReference type="Proteomes" id="UP000053259">
    <property type="component" value="Unassembled WGS sequence"/>
</dbReference>
<dbReference type="VEuPathDB" id="FungiDB:PV09_01245"/>
<dbReference type="Pfam" id="PF06985">
    <property type="entry name" value="HET"/>
    <property type="match status" value="1"/>
</dbReference>
<feature type="region of interest" description="Disordered" evidence="1">
    <location>
        <begin position="1"/>
        <end position="20"/>
    </location>
</feature>
<dbReference type="RefSeq" id="XP_016218197.1">
    <property type="nucleotide sequence ID" value="XM_016354102.1"/>
</dbReference>
<organism evidence="3 4">
    <name type="scientific">Verruconis gallopava</name>
    <dbReference type="NCBI Taxonomy" id="253628"/>
    <lineage>
        <taxon>Eukaryota</taxon>
        <taxon>Fungi</taxon>
        <taxon>Dikarya</taxon>
        <taxon>Ascomycota</taxon>
        <taxon>Pezizomycotina</taxon>
        <taxon>Dothideomycetes</taxon>
        <taxon>Pleosporomycetidae</taxon>
        <taxon>Venturiales</taxon>
        <taxon>Sympoventuriaceae</taxon>
        <taxon>Verruconis</taxon>
    </lineage>
</organism>
<evidence type="ECO:0000313" key="4">
    <source>
        <dbReference type="Proteomes" id="UP000053259"/>
    </source>
</evidence>
<gene>
    <name evidence="3" type="ORF">PV09_01245</name>
</gene>
<dbReference type="PANTHER" id="PTHR24148:SF64">
    <property type="entry name" value="HETEROKARYON INCOMPATIBILITY DOMAIN-CONTAINING PROTEIN"/>
    <property type="match status" value="1"/>
</dbReference>
<dbReference type="HOGENOM" id="CLU_004184_7_4_1"/>
<protein>
    <recommendedName>
        <fullName evidence="2">Heterokaryon incompatibility domain-containing protein</fullName>
    </recommendedName>
</protein>
<evidence type="ECO:0000256" key="1">
    <source>
        <dbReference type="SAM" id="MobiDB-lite"/>
    </source>
</evidence>
<evidence type="ECO:0000313" key="3">
    <source>
        <dbReference type="EMBL" id="KIW08328.1"/>
    </source>
</evidence>
<dbReference type="GeneID" id="27309218"/>
<dbReference type="PANTHER" id="PTHR24148">
    <property type="entry name" value="ANKYRIN REPEAT DOMAIN-CONTAINING PROTEIN 39 HOMOLOG-RELATED"/>
    <property type="match status" value="1"/>
</dbReference>
<dbReference type="InterPro" id="IPR010730">
    <property type="entry name" value="HET"/>
</dbReference>
<feature type="domain" description="Heterokaryon incompatibility" evidence="2">
    <location>
        <begin position="138"/>
        <end position="301"/>
    </location>
</feature>
<keyword evidence="4" id="KW-1185">Reference proteome</keyword>
<dbReference type="AlphaFoldDB" id="A0A0D2ANM9"/>
<dbReference type="STRING" id="253628.A0A0D2ANM9"/>
<dbReference type="OrthoDB" id="4850726at2759"/>
<proteinExistence type="predicted"/>
<sequence length="750" mass="86398">MASAFAKASQADQPEMYRHRRLDPEKSEIRLVTILPGFFDDPLRLKISHTSFNPLGLSKSDDGPPPQHMQFPKMFKHDMLTLAHDWSVNKTIDDRWLFTHCKELRDGNFWTSWDLPVPERLNEFKKATKQPAPEAPFFEALSYAWGRSHHLVAVRISSSEDEDARSDAILYLRPSLVEALHFLRYEDRPRTFWIDAICINQNDYLEKGTQVPEMWKIYKHAWRTIVWLGTDGENSGLAIRCLRDIAAQAVYLKDGSRYPSPDAKNLQLFQEPCKQFGETEWFAIEKLLSRNYFERLWIVSELAMSMWRAELICGRDSIPLLQLWVAVRSILSLGHPPSTKLISLLQSVDALSYSPNAPFTETVQAYRNQKCSDGRDKIYGLLSLASTSFSNCVTVDYRKSVEQTYRELFITMIRYYERLDLMQACRLDRRTSDLPSWVPDFRKSFNGLPTIQFSSGFSEPELETISEKVICVSGIQCCTVKEVCAQYLKSREILRTLREWLHCVRRDGKYPTDESLTQVFFNTVWLGNTCERYPGTNRTSAVQPVDATFEWLNRKLGACSFEDEKGHEDEAMLSQLSTLLHEHDFFTTKSGYFGIGPGITQPDDIVCAFLGSDSLTLLRPQGSNSYQVVGSCFVHGFHDASAFLGPLPSNWRVIIRDDEYGGAVVRFRNLDQAGLEVDYAESDADTVHDPRLGELSPCWEWVESERTKDEPRIYEEFYDSELDRYVHSDPRMSAEALRERGVPLRRFFLT</sequence>
<dbReference type="EMBL" id="KN847531">
    <property type="protein sequence ID" value="KIW08328.1"/>
    <property type="molecule type" value="Genomic_DNA"/>
</dbReference>
<reference evidence="3 4" key="1">
    <citation type="submission" date="2015-01" db="EMBL/GenBank/DDBJ databases">
        <title>The Genome Sequence of Ochroconis gallopava CBS43764.</title>
        <authorList>
            <consortium name="The Broad Institute Genomics Platform"/>
            <person name="Cuomo C."/>
            <person name="de Hoog S."/>
            <person name="Gorbushina A."/>
            <person name="Stielow B."/>
            <person name="Teixiera M."/>
            <person name="Abouelleil A."/>
            <person name="Chapman S.B."/>
            <person name="Priest M."/>
            <person name="Young S.K."/>
            <person name="Wortman J."/>
            <person name="Nusbaum C."/>
            <person name="Birren B."/>
        </authorList>
    </citation>
    <scope>NUCLEOTIDE SEQUENCE [LARGE SCALE GENOMIC DNA]</scope>
    <source>
        <strain evidence="3 4">CBS 43764</strain>
    </source>
</reference>